<gene>
    <name evidence="2" type="ORF">CY0110_05914</name>
</gene>
<comment type="caution">
    <text evidence="2">The sequence shown here is derived from an EMBL/GenBank/DDBJ whole genome shotgun (WGS) entry which is preliminary data.</text>
</comment>
<organism evidence="2 3">
    <name type="scientific">Crocosphaera chwakensis CCY0110</name>
    <dbReference type="NCBI Taxonomy" id="391612"/>
    <lineage>
        <taxon>Bacteria</taxon>
        <taxon>Bacillati</taxon>
        <taxon>Cyanobacteriota</taxon>
        <taxon>Cyanophyceae</taxon>
        <taxon>Oscillatoriophycideae</taxon>
        <taxon>Chroococcales</taxon>
        <taxon>Aphanothecaceae</taxon>
        <taxon>Crocosphaera</taxon>
        <taxon>Crocosphaera chwakensis</taxon>
    </lineage>
</organism>
<dbReference type="SUPFAM" id="SSF46689">
    <property type="entry name" value="Homeodomain-like"/>
    <property type="match status" value="1"/>
</dbReference>
<keyword evidence="3" id="KW-1185">Reference proteome</keyword>
<dbReference type="InterPro" id="IPR036388">
    <property type="entry name" value="WH-like_DNA-bd_sf"/>
</dbReference>
<dbReference type="eggNOG" id="COG3415">
    <property type="taxonomic scope" value="Bacteria"/>
</dbReference>
<evidence type="ECO:0000313" key="2">
    <source>
        <dbReference type="EMBL" id="EAZ90112.1"/>
    </source>
</evidence>
<sequence length="77" mass="9028">MISKTIPAPYSYDVRKKAIEAVKRGHKKVNVYRLFKVSRNTLDLWLKREKETGDFQAIALTFLCPNFCRLPIPFKNI</sequence>
<evidence type="ECO:0000313" key="3">
    <source>
        <dbReference type="Proteomes" id="UP000003781"/>
    </source>
</evidence>
<feature type="domain" description="Transposase Synechocystis PCC 6803" evidence="1">
    <location>
        <begin position="10"/>
        <end position="51"/>
    </location>
</feature>
<protein>
    <recommendedName>
        <fullName evidence="1">Transposase Synechocystis PCC 6803 domain-containing protein</fullName>
    </recommendedName>
</protein>
<dbReference type="Pfam" id="PF01710">
    <property type="entry name" value="HTH_Tnp_IS630"/>
    <property type="match status" value="1"/>
</dbReference>
<dbReference type="EMBL" id="AAXW01000030">
    <property type="protein sequence ID" value="EAZ90112.1"/>
    <property type="molecule type" value="Genomic_DNA"/>
</dbReference>
<dbReference type="AlphaFoldDB" id="A3ITP6"/>
<accession>A3ITP6</accession>
<evidence type="ECO:0000259" key="1">
    <source>
        <dbReference type="Pfam" id="PF01710"/>
    </source>
</evidence>
<dbReference type="Gene3D" id="1.10.10.10">
    <property type="entry name" value="Winged helix-like DNA-binding domain superfamily/Winged helix DNA-binding domain"/>
    <property type="match status" value="1"/>
</dbReference>
<dbReference type="InterPro" id="IPR002622">
    <property type="entry name" value="Transposase_14"/>
</dbReference>
<name>A3ITP6_9CHRO</name>
<proteinExistence type="predicted"/>
<dbReference type="InterPro" id="IPR009057">
    <property type="entry name" value="Homeodomain-like_sf"/>
</dbReference>
<dbReference type="Proteomes" id="UP000003781">
    <property type="component" value="Unassembled WGS sequence"/>
</dbReference>
<reference evidence="2 3" key="1">
    <citation type="submission" date="2007-03" db="EMBL/GenBank/DDBJ databases">
        <authorList>
            <person name="Stal L."/>
            <person name="Ferriera S."/>
            <person name="Johnson J."/>
            <person name="Kravitz S."/>
            <person name="Beeson K."/>
            <person name="Sutton G."/>
            <person name="Rogers Y.-H."/>
            <person name="Friedman R."/>
            <person name="Frazier M."/>
            <person name="Venter J.C."/>
        </authorList>
    </citation>
    <scope>NUCLEOTIDE SEQUENCE [LARGE SCALE GENOMIC DNA]</scope>
    <source>
        <strain evidence="2 3">CCY0110</strain>
    </source>
</reference>